<dbReference type="PANTHER" id="PTHR31635:SF196">
    <property type="entry name" value="REVERSE TRANSCRIPTASE DOMAIN-CONTAINING PROTEIN-RELATED"/>
    <property type="match status" value="1"/>
</dbReference>
<dbReference type="EMBL" id="PGOL01000980">
    <property type="protein sequence ID" value="PKI62257.1"/>
    <property type="molecule type" value="Genomic_DNA"/>
</dbReference>
<dbReference type="STRING" id="22663.A0A2I0K113"/>
<evidence type="ECO:0000313" key="3">
    <source>
        <dbReference type="Proteomes" id="UP000233551"/>
    </source>
</evidence>
<dbReference type="AlphaFoldDB" id="A0A2I0K113"/>
<reference evidence="2 3" key="1">
    <citation type="submission" date="2017-11" db="EMBL/GenBank/DDBJ databases">
        <title>De-novo sequencing of pomegranate (Punica granatum L.) genome.</title>
        <authorList>
            <person name="Akparov Z."/>
            <person name="Amiraslanov A."/>
            <person name="Hajiyeva S."/>
            <person name="Abbasov M."/>
            <person name="Kaur K."/>
            <person name="Hamwieh A."/>
            <person name="Solovyev V."/>
            <person name="Salamov A."/>
            <person name="Braich B."/>
            <person name="Kosarev P."/>
            <person name="Mahmoud A."/>
            <person name="Hajiyev E."/>
            <person name="Babayeva S."/>
            <person name="Izzatullayeva V."/>
            <person name="Mammadov A."/>
            <person name="Mammadov A."/>
            <person name="Sharifova S."/>
            <person name="Ojaghi J."/>
            <person name="Eynullazada K."/>
            <person name="Bayramov B."/>
            <person name="Abdulazimova A."/>
            <person name="Shahmuradov I."/>
        </authorList>
    </citation>
    <scope>NUCLEOTIDE SEQUENCE [LARGE SCALE GENOMIC DNA]</scope>
    <source>
        <strain evidence="3">cv. AG2017</strain>
        <tissue evidence="2">Leaf</tissue>
    </source>
</reference>
<comment type="caution">
    <text evidence="2">The sequence shown here is derived from an EMBL/GenBank/DDBJ whole genome shotgun (WGS) entry which is preliminary data.</text>
</comment>
<proteinExistence type="predicted"/>
<organism evidence="2 3">
    <name type="scientific">Punica granatum</name>
    <name type="common">Pomegranate</name>
    <dbReference type="NCBI Taxonomy" id="22663"/>
    <lineage>
        <taxon>Eukaryota</taxon>
        <taxon>Viridiplantae</taxon>
        <taxon>Streptophyta</taxon>
        <taxon>Embryophyta</taxon>
        <taxon>Tracheophyta</taxon>
        <taxon>Spermatophyta</taxon>
        <taxon>Magnoliopsida</taxon>
        <taxon>eudicotyledons</taxon>
        <taxon>Gunneridae</taxon>
        <taxon>Pentapetalae</taxon>
        <taxon>rosids</taxon>
        <taxon>malvids</taxon>
        <taxon>Myrtales</taxon>
        <taxon>Lythraceae</taxon>
        <taxon>Punica</taxon>
    </lineage>
</organism>
<gene>
    <name evidence="2" type="ORF">CRG98_017337</name>
</gene>
<name>A0A2I0K113_PUNGR</name>
<dbReference type="InterPro" id="IPR000477">
    <property type="entry name" value="RT_dom"/>
</dbReference>
<dbReference type="Proteomes" id="UP000233551">
    <property type="component" value="Unassembled WGS sequence"/>
</dbReference>
<sequence length="214" mass="24033">MGSSPESPPCSEQCLAPTLLLSVGPIKPDPRLLEPALPSFIYRRFEVSRLAGEEYWLKASRSGSMQVATHSYACPSRVPGKVDIPKPCRSLCMRALTRENSGPHKHAWQIVRQDFIGAVQHYFSTGELRSEVLANRLKEVLPEVISLNQTAFVQGRKISDNVLLAHELGKNYHTQVISPRCAIKIDLMKAFDSLNWDFILNSLEAMEISPTFLW</sequence>
<keyword evidence="3" id="KW-1185">Reference proteome</keyword>
<accession>A0A2I0K113</accession>
<dbReference type="Pfam" id="PF00078">
    <property type="entry name" value="RVT_1"/>
    <property type="match status" value="1"/>
</dbReference>
<evidence type="ECO:0000259" key="1">
    <source>
        <dbReference type="Pfam" id="PF00078"/>
    </source>
</evidence>
<feature type="domain" description="Reverse transcriptase" evidence="1">
    <location>
        <begin position="131"/>
        <end position="211"/>
    </location>
</feature>
<protein>
    <recommendedName>
        <fullName evidence="1">Reverse transcriptase domain-containing protein</fullName>
    </recommendedName>
</protein>
<dbReference type="PANTHER" id="PTHR31635">
    <property type="entry name" value="REVERSE TRANSCRIPTASE DOMAIN-CONTAINING PROTEIN-RELATED"/>
    <property type="match status" value="1"/>
</dbReference>
<evidence type="ECO:0000313" key="2">
    <source>
        <dbReference type="EMBL" id="PKI62257.1"/>
    </source>
</evidence>